<dbReference type="Pfam" id="PF01636">
    <property type="entry name" value="APH"/>
    <property type="match status" value="1"/>
</dbReference>
<comment type="caution">
    <text evidence="2">The sequence shown here is derived from an EMBL/GenBank/DDBJ whole genome shotgun (WGS) entry which is preliminary data.</text>
</comment>
<organism evidence="2 3">
    <name type="scientific">Varunaivibrio sulfuroxidans</name>
    <dbReference type="NCBI Taxonomy" id="1773489"/>
    <lineage>
        <taxon>Bacteria</taxon>
        <taxon>Pseudomonadati</taxon>
        <taxon>Pseudomonadota</taxon>
        <taxon>Alphaproteobacteria</taxon>
        <taxon>Rhodospirillales</taxon>
        <taxon>Magnetovibrionaceae</taxon>
        <taxon>Varunaivibrio</taxon>
    </lineage>
</organism>
<dbReference type="Gene3D" id="3.40.50.300">
    <property type="entry name" value="P-loop containing nucleotide triphosphate hydrolases"/>
    <property type="match status" value="1"/>
</dbReference>
<dbReference type="SUPFAM" id="SSF52540">
    <property type="entry name" value="P-loop containing nucleoside triphosphate hydrolases"/>
    <property type="match status" value="1"/>
</dbReference>
<dbReference type="InterPro" id="IPR011009">
    <property type="entry name" value="Kinase-like_dom_sf"/>
</dbReference>
<dbReference type="EMBL" id="SLZW01000011">
    <property type="protein sequence ID" value="TCS60335.1"/>
    <property type="molecule type" value="Genomic_DNA"/>
</dbReference>
<protein>
    <recommendedName>
        <fullName evidence="1">Aminoglycoside phosphotransferase domain-containing protein</fullName>
    </recommendedName>
</protein>
<dbReference type="OrthoDB" id="9810277at2"/>
<dbReference type="InterPro" id="IPR052732">
    <property type="entry name" value="Cell-binding_unc_protein"/>
</dbReference>
<evidence type="ECO:0000313" key="2">
    <source>
        <dbReference type="EMBL" id="TCS60335.1"/>
    </source>
</evidence>
<dbReference type="PANTHER" id="PTHR43883:SF1">
    <property type="entry name" value="GLUCONOKINASE"/>
    <property type="match status" value="1"/>
</dbReference>
<evidence type="ECO:0000259" key="1">
    <source>
        <dbReference type="Pfam" id="PF01636"/>
    </source>
</evidence>
<dbReference type="Gene3D" id="3.90.1200.10">
    <property type="match status" value="1"/>
</dbReference>
<proteinExistence type="predicted"/>
<accession>A0A4R3J4W6</accession>
<sequence>MIVEDQSEVVAFLSRPEAFGDGAQEVERVETHISQIFIGRDRVFKLKRAVRFPYLDFSTLERRHESCLAEVAINRRSAPKLYKGVRAVRRGGDGTLSLDGAGEVIDWVVEMVRFDQDTLFDRLAMAGKLDRHMMDDLADVISAFHAHGEPRTDGGGRAGIARTIESDDNAYLDAGEGVLGRTRTKDLKNRLWDRLDQVGPLLEERRRSGCVRMCHGDLHLRNIFLMDGRPVLFDAIEFNNNFNIIDVLYDLAFLLMDLQYRGLGDLANIVMNRYLDITGASWGLGAMGLFLSMRASSRAHINAALAQAAGDRGPHRDEALAYFDMAVKYLTPSTPRLIAVGGLSGSGKSLTGRTLAPLLGPQPGARIVRSDTLRKRLMGVHPLDRLDEEGYSREMTEKTYRAVYDEAEMVLLAGHSVIADAVFAGADERRAIAQVAERVGVPFDGLWLEAPEAVMVERVKRRINNPSDADAEIVRRQLNYDLGEVTWHRIDSSGSREQTFRSATAVLGL</sequence>
<evidence type="ECO:0000313" key="3">
    <source>
        <dbReference type="Proteomes" id="UP000295304"/>
    </source>
</evidence>
<dbReference type="RefSeq" id="WP_132940036.1">
    <property type="nucleotide sequence ID" value="NZ_SLZW01000011.1"/>
</dbReference>
<dbReference type="Pfam" id="PF13671">
    <property type="entry name" value="AAA_33"/>
    <property type="match status" value="1"/>
</dbReference>
<dbReference type="InterPro" id="IPR002575">
    <property type="entry name" value="Aminoglycoside_PTrfase"/>
</dbReference>
<keyword evidence="3" id="KW-1185">Reference proteome</keyword>
<dbReference type="Proteomes" id="UP000295304">
    <property type="component" value="Unassembled WGS sequence"/>
</dbReference>
<feature type="domain" description="Aminoglycoside phosphotransferase" evidence="1">
    <location>
        <begin position="64"/>
        <end position="275"/>
    </location>
</feature>
<name>A0A4R3J4W6_9PROT</name>
<dbReference type="AlphaFoldDB" id="A0A4R3J4W6"/>
<dbReference type="SUPFAM" id="SSF56112">
    <property type="entry name" value="Protein kinase-like (PK-like)"/>
    <property type="match status" value="1"/>
</dbReference>
<dbReference type="PANTHER" id="PTHR43883">
    <property type="entry name" value="SLR0207 PROTEIN"/>
    <property type="match status" value="1"/>
</dbReference>
<gene>
    <name evidence="2" type="ORF">EDD55_11136</name>
</gene>
<reference evidence="2 3" key="1">
    <citation type="submission" date="2019-03" db="EMBL/GenBank/DDBJ databases">
        <title>Genomic Encyclopedia of Type Strains, Phase IV (KMG-IV): sequencing the most valuable type-strain genomes for metagenomic binning, comparative biology and taxonomic classification.</title>
        <authorList>
            <person name="Goeker M."/>
        </authorList>
    </citation>
    <scope>NUCLEOTIDE SEQUENCE [LARGE SCALE GENOMIC DNA]</scope>
    <source>
        <strain evidence="2 3">DSM 101688</strain>
    </source>
</reference>
<dbReference type="InterPro" id="IPR027417">
    <property type="entry name" value="P-loop_NTPase"/>
</dbReference>